<name>A0ABW5E3W4_9BACT</name>
<keyword evidence="4" id="KW-0233">DNA recombination</keyword>
<feature type="domain" description="Core-binding (CB)" evidence="8">
    <location>
        <begin position="77"/>
        <end position="160"/>
    </location>
</feature>
<dbReference type="InterPro" id="IPR002104">
    <property type="entry name" value="Integrase_catalytic"/>
</dbReference>
<sequence length="381" mass="42800">MFKQKGSRNWYAGWKNQDGKRVNRSTGLRNTQGNRRKAQKMADEFEDASKNMRAARKVREVISEFHQELTGQEIATRNVRQYCDQFINMKRGEVSESTIGHYTNAFNTFCEWLGGRAQEDINNVRREDVASYRNHLLESVSASTASKKVKAARAMFRAAMTEGLILEDPTLELKLGVGKHAKAGNKRAFTIVELKKILAEAHGEWKSMVLFGLYTGQRLGDLSTLRWSAIDLERGEVRIITRKTGAYVVVPMSTALRAHIESLEFGDDPEGFIHPELGDIYDNKSSTTLSNQFSGILARCGLREPVRHSSKEVGRDAKRQASTVGFHSLRYTAISLLHDAGIPEATVKNWVGHESSEVHKGYIKTDRESLQRASDALPEGI</sequence>
<evidence type="ECO:0000256" key="5">
    <source>
        <dbReference type="PROSITE-ProRule" id="PRU01248"/>
    </source>
</evidence>
<dbReference type="InterPro" id="IPR013762">
    <property type="entry name" value="Integrase-like_cat_sf"/>
</dbReference>
<dbReference type="RefSeq" id="WP_377136711.1">
    <property type="nucleotide sequence ID" value="NZ_JBHUJC010000003.1"/>
</dbReference>
<keyword evidence="10" id="KW-1185">Reference proteome</keyword>
<proteinExistence type="inferred from homology"/>
<reference evidence="10" key="1">
    <citation type="journal article" date="2019" name="Int. J. Syst. Evol. Microbiol.">
        <title>The Global Catalogue of Microorganisms (GCM) 10K type strain sequencing project: providing services to taxonomists for standard genome sequencing and annotation.</title>
        <authorList>
            <consortium name="The Broad Institute Genomics Platform"/>
            <consortium name="The Broad Institute Genome Sequencing Center for Infectious Disease"/>
            <person name="Wu L."/>
            <person name="Ma J."/>
        </authorList>
    </citation>
    <scope>NUCLEOTIDE SEQUENCE [LARGE SCALE GENOMIC DNA]</scope>
    <source>
        <strain evidence="10">JCM 16545</strain>
    </source>
</reference>
<comment type="similarity">
    <text evidence="1">Belongs to the 'phage' integrase family.</text>
</comment>
<keyword evidence="2" id="KW-0229">DNA integration</keyword>
<dbReference type="PROSITE" id="PS51900">
    <property type="entry name" value="CB"/>
    <property type="match status" value="1"/>
</dbReference>
<dbReference type="PANTHER" id="PTHR30349">
    <property type="entry name" value="PHAGE INTEGRASE-RELATED"/>
    <property type="match status" value="1"/>
</dbReference>
<evidence type="ECO:0000259" key="8">
    <source>
        <dbReference type="PROSITE" id="PS51900"/>
    </source>
</evidence>
<organism evidence="9 10">
    <name type="scientific">Rubritalea spongiae</name>
    <dbReference type="NCBI Taxonomy" id="430797"/>
    <lineage>
        <taxon>Bacteria</taxon>
        <taxon>Pseudomonadati</taxon>
        <taxon>Verrucomicrobiota</taxon>
        <taxon>Verrucomicrobiia</taxon>
        <taxon>Verrucomicrobiales</taxon>
        <taxon>Rubritaleaceae</taxon>
        <taxon>Rubritalea</taxon>
    </lineage>
</organism>
<dbReference type="Proteomes" id="UP001597297">
    <property type="component" value="Unassembled WGS sequence"/>
</dbReference>
<feature type="domain" description="Tyr recombinase" evidence="7">
    <location>
        <begin position="184"/>
        <end position="375"/>
    </location>
</feature>
<dbReference type="InterPro" id="IPR044068">
    <property type="entry name" value="CB"/>
</dbReference>
<evidence type="ECO:0000313" key="10">
    <source>
        <dbReference type="Proteomes" id="UP001597297"/>
    </source>
</evidence>
<keyword evidence="3 5" id="KW-0238">DNA-binding</keyword>
<dbReference type="PANTHER" id="PTHR30349:SF41">
    <property type="entry name" value="INTEGRASE_RECOMBINASE PROTEIN MJ0367-RELATED"/>
    <property type="match status" value="1"/>
</dbReference>
<dbReference type="InterPro" id="IPR011010">
    <property type="entry name" value="DNA_brk_join_enz"/>
</dbReference>
<feature type="compositionally biased region" description="Polar residues" evidence="6">
    <location>
        <begin position="24"/>
        <end position="33"/>
    </location>
</feature>
<evidence type="ECO:0000256" key="3">
    <source>
        <dbReference type="ARBA" id="ARBA00023125"/>
    </source>
</evidence>
<dbReference type="InterPro" id="IPR050090">
    <property type="entry name" value="Tyrosine_recombinase_XerCD"/>
</dbReference>
<dbReference type="Pfam" id="PF00589">
    <property type="entry name" value="Phage_integrase"/>
    <property type="match status" value="1"/>
</dbReference>
<dbReference type="Gene3D" id="1.10.150.130">
    <property type="match status" value="1"/>
</dbReference>
<dbReference type="EMBL" id="JBHUJC010000003">
    <property type="protein sequence ID" value="MFD2275114.1"/>
    <property type="molecule type" value="Genomic_DNA"/>
</dbReference>
<comment type="caution">
    <text evidence="9">The sequence shown here is derived from an EMBL/GenBank/DDBJ whole genome shotgun (WGS) entry which is preliminary data.</text>
</comment>
<protein>
    <submittedName>
        <fullName evidence="9">Tyrosine-type recombinase/integrase</fullName>
    </submittedName>
</protein>
<dbReference type="Pfam" id="PF02899">
    <property type="entry name" value="Phage_int_SAM_1"/>
    <property type="match status" value="1"/>
</dbReference>
<feature type="region of interest" description="Disordered" evidence="6">
    <location>
        <begin position="21"/>
        <end position="41"/>
    </location>
</feature>
<dbReference type="Gene3D" id="1.10.443.10">
    <property type="entry name" value="Intergrase catalytic core"/>
    <property type="match status" value="1"/>
</dbReference>
<dbReference type="SUPFAM" id="SSF56349">
    <property type="entry name" value="DNA breaking-rejoining enzymes"/>
    <property type="match status" value="1"/>
</dbReference>
<dbReference type="InterPro" id="IPR010998">
    <property type="entry name" value="Integrase_recombinase_N"/>
</dbReference>
<dbReference type="InterPro" id="IPR004107">
    <property type="entry name" value="Integrase_SAM-like_N"/>
</dbReference>
<evidence type="ECO:0000313" key="9">
    <source>
        <dbReference type="EMBL" id="MFD2275114.1"/>
    </source>
</evidence>
<evidence type="ECO:0000256" key="2">
    <source>
        <dbReference type="ARBA" id="ARBA00022908"/>
    </source>
</evidence>
<gene>
    <name evidence="9" type="ORF">ACFSQZ_01405</name>
</gene>
<accession>A0ABW5E3W4</accession>
<evidence type="ECO:0000256" key="1">
    <source>
        <dbReference type="ARBA" id="ARBA00008857"/>
    </source>
</evidence>
<evidence type="ECO:0000256" key="4">
    <source>
        <dbReference type="ARBA" id="ARBA00023172"/>
    </source>
</evidence>
<evidence type="ECO:0000256" key="6">
    <source>
        <dbReference type="SAM" id="MobiDB-lite"/>
    </source>
</evidence>
<evidence type="ECO:0000259" key="7">
    <source>
        <dbReference type="PROSITE" id="PS51898"/>
    </source>
</evidence>
<dbReference type="PROSITE" id="PS51898">
    <property type="entry name" value="TYR_RECOMBINASE"/>
    <property type="match status" value="1"/>
</dbReference>